<proteinExistence type="predicted"/>
<name>A0A6P8YTZ6_THRPL</name>
<evidence type="ECO:0000313" key="2">
    <source>
        <dbReference type="Proteomes" id="UP000515158"/>
    </source>
</evidence>
<dbReference type="OrthoDB" id="10257471at2759"/>
<dbReference type="Proteomes" id="UP000515158">
    <property type="component" value="Unplaced"/>
</dbReference>
<dbReference type="RefSeq" id="XP_034243528.1">
    <property type="nucleotide sequence ID" value="XM_034387637.1"/>
</dbReference>
<organism evidence="3">
    <name type="scientific">Thrips palmi</name>
    <name type="common">Melon thrips</name>
    <dbReference type="NCBI Taxonomy" id="161013"/>
    <lineage>
        <taxon>Eukaryota</taxon>
        <taxon>Metazoa</taxon>
        <taxon>Ecdysozoa</taxon>
        <taxon>Arthropoda</taxon>
        <taxon>Hexapoda</taxon>
        <taxon>Insecta</taxon>
        <taxon>Pterygota</taxon>
        <taxon>Neoptera</taxon>
        <taxon>Paraneoptera</taxon>
        <taxon>Thysanoptera</taxon>
        <taxon>Terebrantia</taxon>
        <taxon>Thripoidea</taxon>
        <taxon>Thripidae</taxon>
        <taxon>Thrips</taxon>
    </lineage>
</organism>
<accession>A0A6P8YTZ6</accession>
<dbReference type="AlphaFoldDB" id="A0A6P8YTZ6"/>
<evidence type="ECO:0000259" key="1">
    <source>
        <dbReference type="PROSITE" id="PS50181"/>
    </source>
</evidence>
<reference evidence="3" key="1">
    <citation type="submission" date="2025-08" db="UniProtKB">
        <authorList>
            <consortium name="RefSeq"/>
        </authorList>
    </citation>
    <scope>IDENTIFICATION</scope>
    <source>
        <tissue evidence="3">Total insect</tissue>
    </source>
</reference>
<dbReference type="Gene3D" id="1.20.1280.50">
    <property type="match status" value="1"/>
</dbReference>
<dbReference type="KEGG" id="tpal:117646590"/>
<evidence type="ECO:0000313" key="3">
    <source>
        <dbReference type="RefSeq" id="XP_034243528.1"/>
    </source>
</evidence>
<dbReference type="PROSITE" id="PS50181">
    <property type="entry name" value="FBOX"/>
    <property type="match status" value="1"/>
</dbReference>
<dbReference type="InParanoid" id="A0A6P8YTZ6"/>
<gene>
    <name evidence="3" type="primary">LOC117646590</name>
</gene>
<feature type="domain" description="F-box" evidence="1">
    <location>
        <begin position="50"/>
        <end position="98"/>
    </location>
</feature>
<sequence length="399" mass="44749">MGGCCARHPAPTVVSRRQEILLNGKRDVGPEPPHALFPRGVRVDRIAQGRCPIAALPDELLVDVFSRVADGGALLDTLPLLCKRWRRLCRDSKAWRDVEVRFEARYEHGVPVVTSEPTVAARIVLHAPSLRSLDLEGPDRAVLLALRRSKAVVRRLCVKTAFWKAGDDGLCPEVLDVLWRSRHCARRVQLWLDDERAQRDSQGRPALDILGDLEHLEELRLEVAERLPYTAGKLAAGMQRLREVFVSHVRFTDAYSSDRFAPPEALVEDLLRGAAASLRSASLYWNEPLGEAQRAALQQCAALESLMAHQAVLPALRHWPRLHTLNVQLYPAGVEQVGGCVRDALRQCEPHAPLRHVTLGVNCYIDDDMWEESSDECQGHVEAFGKLRPEVKVELDGWY</sequence>
<keyword evidence="2" id="KW-1185">Reference proteome</keyword>
<dbReference type="InterPro" id="IPR001810">
    <property type="entry name" value="F-box_dom"/>
</dbReference>
<protein>
    <submittedName>
        <fullName evidence="3">Uncharacterized protein LOC117646590 isoform X1</fullName>
    </submittedName>
</protein>
<dbReference type="SUPFAM" id="SSF81383">
    <property type="entry name" value="F-box domain"/>
    <property type="match status" value="1"/>
</dbReference>
<dbReference type="GeneID" id="117646590"/>
<dbReference type="InterPro" id="IPR036047">
    <property type="entry name" value="F-box-like_dom_sf"/>
</dbReference>
<dbReference type="Pfam" id="PF12937">
    <property type="entry name" value="F-box-like"/>
    <property type="match status" value="1"/>
</dbReference>